<dbReference type="InterPro" id="IPR021255">
    <property type="entry name" value="DUF2807"/>
</dbReference>
<accession>A0A1M6MMM7</accession>
<dbReference type="AlphaFoldDB" id="A0A1M6MMM7"/>
<feature type="domain" description="Putative auto-transporter adhesin head GIN" evidence="1">
    <location>
        <begin position="42"/>
        <end position="148"/>
    </location>
</feature>
<evidence type="ECO:0000313" key="3">
    <source>
        <dbReference type="Proteomes" id="UP000184231"/>
    </source>
</evidence>
<dbReference type="Proteomes" id="UP000184231">
    <property type="component" value="Unassembled WGS sequence"/>
</dbReference>
<reference evidence="2 3" key="1">
    <citation type="submission" date="2016-11" db="EMBL/GenBank/DDBJ databases">
        <authorList>
            <person name="Jaros S."/>
            <person name="Januszkiewicz K."/>
            <person name="Wedrychowicz H."/>
        </authorList>
    </citation>
    <scope>NUCLEOTIDE SEQUENCE [LARGE SCALE GENOMIC DNA]</scope>
    <source>
        <strain evidence="2 3">CGMCC 1.8863</strain>
    </source>
</reference>
<sequence>MKVIILFLMVLIGFPNDILAQKRDKIKGDKEVISISEEIKDQFEKIEVADNITVILQHGSRNSYILTTDQNLVAEVDVRVEGDVLKIFTKSKIVNSKKLEIYLSVKNLNFLIVKDNAFVKNSKKIALENLHISLRNSSKVDLKLEVKHNTEINMSDNTGGKLSFSSHDVLINMKNRTDLKAKLNCKKLAVTLEKSAGLKLNGDADNATYTIEGSSNLDAKKMKTRYASLDSKNRTDIYINASKNIEITAAGKSTIFVYGNPNIKIVGFTDSSKIIKK</sequence>
<proteinExistence type="predicted"/>
<name>A0A1M6MMM7_9FLAO</name>
<dbReference type="Gene3D" id="2.160.20.120">
    <property type="match status" value="1"/>
</dbReference>
<gene>
    <name evidence="2" type="ORF">SAMN04487911_14417</name>
</gene>
<dbReference type="OrthoDB" id="1418231at2"/>
<evidence type="ECO:0000259" key="1">
    <source>
        <dbReference type="Pfam" id="PF10988"/>
    </source>
</evidence>
<organism evidence="2 3">
    <name type="scientific">Arenibacter nanhaiticus</name>
    <dbReference type="NCBI Taxonomy" id="558155"/>
    <lineage>
        <taxon>Bacteria</taxon>
        <taxon>Pseudomonadati</taxon>
        <taxon>Bacteroidota</taxon>
        <taxon>Flavobacteriia</taxon>
        <taxon>Flavobacteriales</taxon>
        <taxon>Flavobacteriaceae</taxon>
        <taxon>Arenibacter</taxon>
    </lineage>
</organism>
<protein>
    <submittedName>
        <fullName evidence="2">Putative auto-transporter adhesin, head GIN domain</fullName>
    </submittedName>
</protein>
<dbReference type="EMBL" id="FQYX01000044">
    <property type="protein sequence ID" value="SHJ84640.1"/>
    <property type="molecule type" value="Genomic_DNA"/>
</dbReference>
<keyword evidence="3" id="KW-1185">Reference proteome</keyword>
<dbReference type="RefSeq" id="WP_072765912.1">
    <property type="nucleotide sequence ID" value="NZ_FQYX01000044.1"/>
</dbReference>
<dbReference type="Pfam" id="PF10988">
    <property type="entry name" value="DUF2807"/>
    <property type="match status" value="2"/>
</dbReference>
<evidence type="ECO:0000313" key="2">
    <source>
        <dbReference type="EMBL" id="SHJ84640.1"/>
    </source>
</evidence>
<feature type="domain" description="Putative auto-transporter adhesin head GIN" evidence="1">
    <location>
        <begin position="162"/>
        <end position="261"/>
    </location>
</feature>